<dbReference type="Proteomes" id="UP000230423">
    <property type="component" value="Unassembled WGS sequence"/>
</dbReference>
<evidence type="ECO:0000256" key="1">
    <source>
        <dbReference type="SAM" id="MobiDB-lite"/>
    </source>
</evidence>
<proteinExistence type="predicted"/>
<evidence type="ECO:0000313" key="2">
    <source>
        <dbReference type="EMBL" id="PIO58203.1"/>
    </source>
</evidence>
<organism evidence="2 3">
    <name type="scientific">Teladorsagia circumcincta</name>
    <name type="common">Brown stomach worm</name>
    <name type="synonym">Ostertagia circumcincta</name>
    <dbReference type="NCBI Taxonomy" id="45464"/>
    <lineage>
        <taxon>Eukaryota</taxon>
        <taxon>Metazoa</taxon>
        <taxon>Ecdysozoa</taxon>
        <taxon>Nematoda</taxon>
        <taxon>Chromadorea</taxon>
        <taxon>Rhabditida</taxon>
        <taxon>Rhabditina</taxon>
        <taxon>Rhabditomorpha</taxon>
        <taxon>Strongyloidea</taxon>
        <taxon>Trichostrongylidae</taxon>
        <taxon>Teladorsagia</taxon>
    </lineage>
</organism>
<name>A0A2G9TJP1_TELCI</name>
<dbReference type="OrthoDB" id="5870484at2759"/>
<feature type="compositionally biased region" description="Basic and acidic residues" evidence="1">
    <location>
        <begin position="35"/>
        <end position="53"/>
    </location>
</feature>
<protein>
    <submittedName>
        <fullName evidence="2">Uncharacterized protein</fullName>
    </submittedName>
</protein>
<reference evidence="2 3" key="1">
    <citation type="submission" date="2015-09" db="EMBL/GenBank/DDBJ databases">
        <title>Draft genome of the parasitic nematode Teladorsagia circumcincta isolate WARC Sus (inbred).</title>
        <authorList>
            <person name="Mitreva M."/>
        </authorList>
    </citation>
    <scope>NUCLEOTIDE SEQUENCE [LARGE SCALE GENOMIC DNA]</scope>
    <source>
        <strain evidence="2 3">S</strain>
    </source>
</reference>
<feature type="region of interest" description="Disordered" evidence="1">
    <location>
        <begin position="1"/>
        <end position="53"/>
    </location>
</feature>
<dbReference type="EMBL" id="KZ361994">
    <property type="protein sequence ID" value="PIO58203.1"/>
    <property type="molecule type" value="Genomic_DNA"/>
</dbReference>
<keyword evidence="3" id="KW-1185">Reference proteome</keyword>
<accession>A0A2G9TJP1</accession>
<evidence type="ECO:0000313" key="3">
    <source>
        <dbReference type="Proteomes" id="UP000230423"/>
    </source>
</evidence>
<gene>
    <name evidence="2" type="ORF">TELCIR_20367</name>
</gene>
<dbReference type="AlphaFoldDB" id="A0A2G9TJP1"/>
<sequence>MSAEHASFPANVSATDAMDLRPQNITTPSVAAPEFEDRNEQDEGGKGEEVSRH</sequence>